<evidence type="ECO:0000313" key="3">
    <source>
        <dbReference type="Proteomes" id="UP001054889"/>
    </source>
</evidence>
<feature type="region of interest" description="Disordered" evidence="1">
    <location>
        <begin position="182"/>
        <end position="218"/>
    </location>
</feature>
<keyword evidence="3" id="KW-1185">Reference proteome</keyword>
<accession>A0AAV5D3E7</accession>
<proteinExistence type="predicted"/>
<dbReference type="EMBL" id="BQKI01000011">
    <property type="protein sequence ID" value="GJN04628.1"/>
    <property type="molecule type" value="Genomic_DNA"/>
</dbReference>
<organism evidence="2 3">
    <name type="scientific">Eleusine coracana subsp. coracana</name>
    <dbReference type="NCBI Taxonomy" id="191504"/>
    <lineage>
        <taxon>Eukaryota</taxon>
        <taxon>Viridiplantae</taxon>
        <taxon>Streptophyta</taxon>
        <taxon>Embryophyta</taxon>
        <taxon>Tracheophyta</taxon>
        <taxon>Spermatophyta</taxon>
        <taxon>Magnoliopsida</taxon>
        <taxon>Liliopsida</taxon>
        <taxon>Poales</taxon>
        <taxon>Poaceae</taxon>
        <taxon>PACMAD clade</taxon>
        <taxon>Chloridoideae</taxon>
        <taxon>Cynodonteae</taxon>
        <taxon>Eleusininae</taxon>
        <taxon>Eleusine</taxon>
    </lineage>
</organism>
<gene>
    <name evidence="2" type="primary">ga22192</name>
    <name evidence="2" type="ORF">PR202_ga22192</name>
</gene>
<name>A0AAV5D3E7_ELECO</name>
<reference evidence="2" key="2">
    <citation type="submission" date="2021-12" db="EMBL/GenBank/DDBJ databases">
        <title>Resequencing data analysis of finger millet.</title>
        <authorList>
            <person name="Hatakeyama M."/>
            <person name="Aluri S."/>
            <person name="Balachadran M.T."/>
            <person name="Sivarajan S.R."/>
            <person name="Poveda L."/>
            <person name="Shimizu-Inatsugi R."/>
            <person name="Schlapbach R."/>
            <person name="Sreeman S.M."/>
            <person name="Shimizu K.K."/>
        </authorList>
    </citation>
    <scope>NUCLEOTIDE SEQUENCE</scope>
</reference>
<sequence length="349" mass="39016">MTGSESATVEEGSIGRASVLTVGTSSRSCAQMKMRIRPLLAGPHTPKVAKSKPFCVRLFICLFLRICYLKLNNSFQNMRIYPSCWRSAMSTVLQREGLTTRWTGFLQLDTSCLPTDQDVTFCSITLDSYMMSISTKTSRTCIISTIDSTNSNIDIRNKEVVQKENYSQVQRHYNLRQLLGSSHVDKESSHDEHNIDPEYSSSKRSQKEQQQPDMIPKGIKGACASERNTPFFPLCKTRARNHSPLSGHSIPSNESIPEAAVALLEHKVGDTAQPIPAFQKKINTSYNIQLEKIHMNSSNTNAENKNANVRSGNCASDAPFVKTLTMWSAIDAKEVLKELPQQPHYLPLL</sequence>
<evidence type="ECO:0000313" key="2">
    <source>
        <dbReference type="EMBL" id="GJN04628.1"/>
    </source>
</evidence>
<feature type="compositionally biased region" description="Basic and acidic residues" evidence="1">
    <location>
        <begin position="183"/>
        <end position="196"/>
    </location>
</feature>
<comment type="caution">
    <text evidence="2">The sequence shown here is derived from an EMBL/GenBank/DDBJ whole genome shotgun (WGS) entry which is preliminary data.</text>
</comment>
<evidence type="ECO:0000256" key="1">
    <source>
        <dbReference type="SAM" id="MobiDB-lite"/>
    </source>
</evidence>
<feature type="compositionally biased region" description="Low complexity" evidence="1">
    <location>
        <begin position="200"/>
        <end position="211"/>
    </location>
</feature>
<protein>
    <submittedName>
        <fullName evidence="2">Uncharacterized protein</fullName>
    </submittedName>
</protein>
<dbReference type="Proteomes" id="UP001054889">
    <property type="component" value="Unassembled WGS sequence"/>
</dbReference>
<reference evidence="2" key="1">
    <citation type="journal article" date="2018" name="DNA Res.">
        <title>Multiple hybrid de novo genome assembly of finger millet, an orphan allotetraploid crop.</title>
        <authorList>
            <person name="Hatakeyama M."/>
            <person name="Aluri S."/>
            <person name="Balachadran M.T."/>
            <person name="Sivarajan S.R."/>
            <person name="Patrignani A."/>
            <person name="Gruter S."/>
            <person name="Poveda L."/>
            <person name="Shimizu-Inatsugi R."/>
            <person name="Baeten J."/>
            <person name="Francoijs K.J."/>
            <person name="Nataraja K.N."/>
            <person name="Reddy Y.A.N."/>
            <person name="Phadnis S."/>
            <person name="Ravikumar R.L."/>
            <person name="Schlapbach R."/>
            <person name="Sreeman S.M."/>
            <person name="Shimizu K.K."/>
        </authorList>
    </citation>
    <scope>NUCLEOTIDE SEQUENCE</scope>
</reference>
<dbReference type="AlphaFoldDB" id="A0AAV5D3E7"/>